<dbReference type="RefSeq" id="WP_081169452.1">
    <property type="nucleotide sequence ID" value="NZ_LWBP01000210.1"/>
</dbReference>
<name>A0A1V9F5N8_9BACT</name>
<keyword evidence="3" id="KW-1185">Reference proteome</keyword>
<organism evidence="2 3">
    <name type="scientific">Niastella populi</name>
    <dbReference type="NCBI Taxonomy" id="550983"/>
    <lineage>
        <taxon>Bacteria</taxon>
        <taxon>Pseudomonadati</taxon>
        <taxon>Bacteroidota</taxon>
        <taxon>Chitinophagia</taxon>
        <taxon>Chitinophagales</taxon>
        <taxon>Chitinophagaceae</taxon>
        <taxon>Niastella</taxon>
    </lineage>
</organism>
<feature type="domain" description="Calcineurin-like phosphoesterase" evidence="1">
    <location>
        <begin position="1"/>
        <end position="216"/>
    </location>
</feature>
<proteinExistence type="predicted"/>
<protein>
    <recommendedName>
        <fullName evidence="1">Calcineurin-like phosphoesterase domain-containing protein</fullName>
    </recommendedName>
</protein>
<sequence length="259" mass="29839">MKIQYCSDLHLEMPDNEKYIKRHLLEPVGEVLVLAGDILPFGLHKKQNEFIDYLAGNFEMVYWVPGNHEYYGYDAATVANPLLEKLRSNVWMVNNQVVVHNGVNFICTTMWSKIDVVHALEIQRSVTDFSNIQWAGERFTTRQFNQLHNQSMHFLEKAIKEKGAGTNVVVTHHVPTLYNYPAKYRNSQVNGAFVTELHDLIHDSGVDYWIYGHHHSNTPEFKIGNTTMLTNQLGYVRRHEHGSFSRGKVVEVGAKRGRD</sequence>
<dbReference type="Proteomes" id="UP000192276">
    <property type="component" value="Unassembled WGS sequence"/>
</dbReference>
<dbReference type="OrthoDB" id="356681at2"/>
<dbReference type="GO" id="GO:0016787">
    <property type="term" value="F:hydrolase activity"/>
    <property type="evidence" value="ECO:0007669"/>
    <property type="project" value="InterPro"/>
</dbReference>
<dbReference type="PANTHER" id="PTHR37844:SF1">
    <property type="entry name" value="CALCINEURIN-LIKE PHOSPHOESTERASE DOMAIN-CONTAINING PROTEIN"/>
    <property type="match status" value="1"/>
</dbReference>
<dbReference type="InterPro" id="IPR029052">
    <property type="entry name" value="Metallo-depent_PP-like"/>
</dbReference>
<comment type="caution">
    <text evidence="2">The sequence shown here is derived from an EMBL/GenBank/DDBJ whole genome shotgun (WGS) entry which is preliminary data.</text>
</comment>
<evidence type="ECO:0000259" key="1">
    <source>
        <dbReference type="Pfam" id="PF00149"/>
    </source>
</evidence>
<dbReference type="Pfam" id="PF00149">
    <property type="entry name" value="Metallophos"/>
    <property type="match status" value="1"/>
</dbReference>
<dbReference type="PANTHER" id="PTHR37844">
    <property type="entry name" value="SER/THR PROTEIN PHOSPHATASE SUPERFAMILY (AFU_ORTHOLOGUE AFUA_1G14840)"/>
    <property type="match status" value="1"/>
</dbReference>
<dbReference type="SUPFAM" id="SSF56300">
    <property type="entry name" value="Metallo-dependent phosphatases"/>
    <property type="match status" value="1"/>
</dbReference>
<accession>A0A1V9F5N8</accession>
<dbReference type="AlphaFoldDB" id="A0A1V9F5N8"/>
<reference evidence="3" key="1">
    <citation type="submission" date="2016-04" db="EMBL/GenBank/DDBJ databases">
        <authorList>
            <person name="Chen L."/>
            <person name="Zhuang W."/>
            <person name="Wang G."/>
        </authorList>
    </citation>
    <scope>NUCLEOTIDE SEQUENCE [LARGE SCALE GENOMIC DNA]</scope>
    <source>
        <strain evidence="3">208</strain>
    </source>
</reference>
<dbReference type="Gene3D" id="3.60.21.10">
    <property type="match status" value="1"/>
</dbReference>
<evidence type="ECO:0000313" key="3">
    <source>
        <dbReference type="Proteomes" id="UP000192276"/>
    </source>
</evidence>
<dbReference type="InterPro" id="IPR004843">
    <property type="entry name" value="Calcineurin-like_PHP"/>
</dbReference>
<dbReference type="EMBL" id="LWBP01000210">
    <property type="protein sequence ID" value="OQP53572.1"/>
    <property type="molecule type" value="Genomic_DNA"/>
</dbReference>
<gene>
    <name evidence="2" type="ORF">A4R26_06235</name>
</gene>
<evidence type="ECO:0000313" key="2">
    <source>
        <dbReference type="EMBL" id="OQP53572.1"/>
    </source>
</evidence>